<evidence type="ECO:0000313" key="1">
    <source>
        <dbReference type="EMBL" id="RUA22618.1"/>
    </source>
</evidence>
<gene>
    <name evidence="1" type="ORF">DSL92_04875</name>
</gene>
<organism evidence="1">
    <name type="scientific">Billgrantia gudaonensis</name>
    <dbReference type="NCBI Taxonomy" id="376427"/>
    <lineage>
        <taxon>Bacteria</taxon>
        <taxon>Pseudomonadati</taxon>
        <taxon>Pseudomonadota</taxon>
        <taxon>Gammaproteobacteria</taxon>
        <taxon>Oceanospirillales</taxon>
        <taxon>Halomonadaceae</taxon>
        <taxon>Billgrantia</taxon>
    </lineage>
</organism>
<name>A0A3S0NEV7_9GAMM</name>
<reference evidence="1" key="1">
    <citation type="submission" date="2018-12" db="EMBL/GenBank/DDBJ databases">
        <authorList>
            <person name="Jadhav K."/>
            <person name="Kushwaha B."/>
            <person name="Jadhav I."/>
        </authorList>
    </citation>
    <scope>NUCLEOTIDE SEQUENCE [LARGE SCALE GENOMIC DNA]</scope>
    <source>
        <strain evidence="1">SBS 10</strain>
    </source>
</reference>
<protein>
    <submittedName>
        <fullName evidence="1">Uncharacterized protein</fullName>
    </submittedName>
</protein>
<dbReference type="AlphaFoldDB" id="A0A3S0NEV7"/>
<dbReference type="EMBL" id="RXHI01000013">
    <property type="protein sequence ID" value="RUA22618.1"/>
    <property type="molecule type" value="Genomic_DNA"/>
</dbReference>
<sequence>MLLALNHACQPFGDRRVTCAIPCGEPGSLARHLPCHFPPLIGSHFSPRHPAYVDLADRYPHDPGRARTWRKPATPTVHR</sequence>
<comment type="caution">
    <text evidence="1">The sequence shown here is derived from an EMBL/GenBank/DDBJ whole genome shotgun (WGS) entry which is preliminary data.</text>
</comment>
<accession>A0A3S0NEV7</accession>
<proteinExistence type="predicted"/>